<dbReference type="InterPro" id="IPR036709">
    <property type="entry name" value="Autotransporte_beta_dom_sf"/>
</dbReference>
<comment type="similarity">
    <text evidence="1 7">Belongs to the peptidase S8 family.</text>
</comment>
<dbReference type="PRINTS" id="PR00723">
    <property type="entry name" value="SUBTILISIN"/>
</dbReference>
<dbReference type="Gene3D" id="2.40.128.130">
    <property type="entry name" value="Autotransporter beta-domain"/>
    <property type="match status" value="1"/>
</dbReference>
<evidence type="ECO:0000256" key="4">
    <source>
        <dbReference type="ARBA" id="ARBA00022801"/>
    </source>
</evidence>
<proteinExistence type="inferred from homology"/>
<dbReference type="SUPFAM" id="SSF52743">
    <property type="entry name" value="Subtilisin-like"/>
    <property type="match status" value="1"/>
</dbReference>
<reference evidence="9 10" key="1">
    <citation type="submission" date="2018-06" db="EMBL/GenBank/DDBJ databases">
        <authorList>
            <consortium name="Pathogen Informatics"/>
            <person name="Doyle S."/>
        </authorList>
    </citation>
    <scope>NUCLEOTIDE SEQUENCE [LARGE SCALE GENOMIC DNA]</scope>
    <source>
        <strain evidence="9 10">NCTC10699</strain>
    </source>
</reference>
<keyword evidence="5 7" id="KW-0720">Serine protease</keyword>
<accession>A0A379B771</accession>
<evidence type="ECO:0000259" key="8">
    <source>
        <dbReference type="PROSITE" id="PS51208"/>
    </source>
</evidence>
<evidence type="ECO:0000256" key="2">
    <source>
        <dbReference type="ARBA" id="ARBA00022670"/>
    </source>
</evidence>
<dbReference type="InterPro" id="IPR023828">
    <property type="entry name" value="Peptidase_S8_Ser-AS"/>
</dbReference>
<dbReference type="PROSITE" id="PS51892">
    <property type="entry name" value="SUBTILASE"/>
    <property type="match status" value="1"/>
</dbReference>
<dbReference type="CDD" id="cd04848">
    <property type="entry name" value="Peptidases_S8_Autotransporter_serine_protease_like"/>
    <property type="match status" value="1"/>
</dbReference>
<dbReference type="GO" id="GO:0004252">
    <property type="term" value="F:serine-type endopeptidase activity"/>
    <property type="evidence" value="ECO:0007669"/>
    <property type="project" value="UniProtKB-UniRule"/>
</dbReference>
<dbReference type="PROSITE" id="PS51208">
    <property type="entry name" value="AUTOTRANSPORTER"/>
    <property type="match status" value="1"/>
</dbReference>
<evidence type="ECO:0000256" key="1">
    <source>
        <dbReference type="ARBA" id="ARBA00011073"/>
    </source>
</evidence>
<keyword evidence="3" id="KW-0732">Signal</keyword>
<gene>
    <name evidence="9" type="primary">ssa1</name>
    <name evidence="9" type="ORF">NCTC10699_02176</name>
</gene>
<dbReference type="PANTHER" id="PTHR43806:SF11">
    <property type="entry name" value="CEREVISIN-RELATED"/>
    <property type="match status" value="1"/>
</dbReference>
<evidence type="ECO:0000256" key="5">
    <source>
        <dbReference type="ARBA" id="ARBA00022825"/>
    </source>
</evidence>
<dbReference type="SUPFAM" id="SSF103515">
    <property type="entry name" value="Autotransporter"/>
    <property type="match status" value="1"/>
</dbReference>
<dbReference type="AlphaFoldDB" id="A0A379B771"/>
<dbReference type="InterPro" id="IPR050131">
    <property type="entry name" value="Peptidase_S8_subtilisin-like"/>
</dbReference>
<dbReference type="InterPro" id="IPR015500">
    <property type="entry name" value="Peptidase_S8_subtilisin-rel"/>
</dbReference>
<evidence type="ECO:0000256" key="6">
    <source>
        <dbReference type="PIRSR" id="PIRSR615500-1"/>
    </source>
</evidence>
<evidence type="ECO:0000256" key="3">
    <source>
        <dbReference type="ARBA" id="ARBA00022729"/>
    </source>
</evidence>
<dbReference type="InterPro" id="IPR034061">
    <property type="entry name" value="Peptidases_S8_Autotransporter"/>
</dbReference>
<dbReference type="EC" id="3.4.21.-" evidence="9"/>
<feature type="active site" description="Charge relay system" evidence="6 7">
    <location>
        <position position="115"/>
    </location>
</feature>
<dbReference type="SMART" id="SM00869">
    <property type="entry name" value="Autotransporter"/>
    <property type="match status" value="1"/>
</dbReference>
<dbReference type="InterPro" id="IPR036852">
    <property type="entry name" value="Peptidase_S8/S53_dom_sf"/>
</dbReference>
<dbReference type="PANTHER" id="PTHR43806">
    <property type="entry name" value="PEPTIDASE S8"/>
    <property type="match status" value="1"/>
</dbReference>
<keyword evidence="10" id="KW-1185">Reference proteome</keyword>
<feature type="active site" description="Charge relay system" evidence="6 7">
    <location>
        <position position="333"/>
    </location>
</feature>
<dbReference type="Pfam" id="PF00082">
    <property type="entry name" value="Peptidase_S8"/>
    <property type="match status" value="1"/>
</dbReference>
<keyword evidence="2 7" id="KW-0645">Protease</keyword>
<keyword evidence="4 7" id="KW-0378">Hydrolase</keyword>
<dbReference type="Pfam" id="PF03797">
    <property type="entry name" value="Autotransporter"/>
    <property type="match status" value="1"/>
</dbReference>
<dbReference type="PROSITE" id="PS00138">
    <property type="entry name" value="SUBTILASE_SER"/>
    <property type="match status" value="1"/>
</dbReference>
<evidence type="ECO:0000313" key="10">
    <source>
        <dbReference type="Proteomes" id="UP000254280"/>
    </source>
</evidence>
<dbReference type="Gene3D" id="3.40.50.200">
    <property type="entry name" value="Peptidase S8/S53 domain"/>
    <property type="match status" value="1"/>
</dbReference>
<name>A0A379B771_9PAST</name>
<protein>
    <submittedName>
        <fullName evidence="9">Serotype-specific antigen 1</fullName>
        <ecNumber evidence="9">3.4.21.-</ecNumber>
    </submittedName>
</protein>
<organism evidence="9 10">
    <name type="scientific">[Pasteurella] mairii</name>
    <dbReference type="NCBI Taxonomy" id="757"/>
    <lineage>
        <taxon>Bacteria</taxon>
        <taxon>Pseudomonadati</taxon>
        <taxon>Pseudomonadota</taxon>
        <taxon>Gammaproteobacteria</taxon>
        <taxon>Pasteurellales</taxon>
        <taxon>Pasteurellaceae</taxon>
    </lineage>
</organism>
<dbReference type="InterPro" id="IPR000209">
    <property type="entry name" value="Peptidase_S8/S53_dom"/>
</dbReference>
<dbReference type="Proteomes" id="UP000254280">
    <property type="component" value="Unassembled WGS sequence"/>
</dbReference>
<evidence type="ECO:0000313" key="9">
    <source>
        <dbReference type="EMBL" id="SUB34505.1"/>
    </source>
</evidence>
<feature type="active site" description="Charge relay system" evidence="6 7">
    <location>
        <position position="58"/>
    </location>
</feature>
<dbReference type="InterPro" id="IPR005546">
    <property type="entry name" value="Autotransporte_beta"/>
</dbReference>
<evidence type="ECO:0000256" key="7">
    <source>
        <dbReference type="PROSITE-ProRule" id="PRU01240"/>
    </source>
</evidence>
<dbReference type="GO" id="GO:0006508">
    <property type="term" value="P:proteolysis"/>
    <property type="evidence" value="ECO:0007669"/>
    <property type="project" value="UniProtKB-KW"/>
</dbReference>
<feature type="domain" description="Autotransporter" evidence="8">
    <location>
        <begin position="656"/>
        <end position="924"/>
    </location>
</feature>
<sequence length="925" mass="102990">MKNRKFPKHLLSILICGCMTSEVYSTDSEITNPHSKIGLTKQISEQYSGRKVNIGVLDSGYMVEHPFVNEEKLHSLKFVSINSKGETLLFDPSHYDKETEKDEKTGKDKTVYSMHGGQVAGIIGAKSSEQEGYEGGIAKNADVYITTFEPQQQDQNGADEASENEEKNADLLLGTGSDEKDHQRVIAMAFNKLAEKKVFAINNSWNEDPLDDYAQTMDNKYKEGITKATNNSLLNTVKSAVKNDTLIVFAAGNESKKQPGIMAALPRYLPELEKHYLSVVAVDDGKNLADYSNYCGVSKNWCIAAPGSLTVLATEGAEKDEKTPSLQDEAGTSFAAPTVTGALAVLKERFNYFTPTQVRDTLLTTATDLGQKGVDDIFGWGLVNLSKAINGPSQLLRDETYTISRNDKWTNNLIGKYTLTKEGSGKLTLAGEYNQLKSLVINEGNLTLTGKTSVDHVNNSSVLAIKALTVNQTFQSSIDSRLDILSPQAFIAQGNNTLVELNGTLSVTEVLPENIKPGDTIADVLVVKDGASYIGGFERLISSDNLHNNGLRYDLYFKPDRVELKANLNKPFSDINANEKGRKGLQILISLRDTKMALRKGFYNDWLQKAVEHNDLQNLHYYVNNSIYVDGLAFLHHQAIVRLLNSGNNVFDYSPENIDEIKIWLDGNGQKYQSEKNNDERAEVKTRYSGFGIAYKANEKVILNGNLSYIQSDLTKNQATATVKQIEAGVALRYMPLENSWFTDIIGKIAKVDYKQYRLFDNVTLGAGSNRGWLLGGEWRTGYGIVFDDWRIEPTIGLQMVHLSIDKLKENGELATLTEAFKKTNINLSSGLHLKRNFYIGDWKFSPDLTLNYVRLMNSRSNNIQSTLSGIKIDNVVTFDHYLAQLGVGMMIEKNNWFFATNVEHYQFKNGNAINLQAKIGLTFQ</sequence>
<dbReference type="EMBL" id="UGSS01000002">
    <property type="protein sequence ID" value="SUB34505.1"/>
    <property type="molecule type" value="Genomic_DNA"/>
</dbReference>